<dbReference type="InterPro" id="IPR027268">
    <property type="entry name" value="Peptidase_M4/M1_CTD_sf"/>
</dbReference>
<evidence type="ECO:0000256" key="5">
    <source>
        <dbReference type="ARBA" id="ARBA00022801"/>
    </source>
</evidence>
<evidence type="ECO:0000256" key="6">
    <source>
        <dbReference type="ARBA" id="ARBA00022833"/>
    </source>
</evidence>
<dbReference type="InterPro" id="IPR014782">
    <property type="entry name" value="Peptidase_M1_dom"/>
</dbReference>
<name>A0A9W8BJI5_9FUNG</name>
<keyword evidence="6 9" id="KW-0862">Zinc</keyword>
<dbReference type="PANTHER" id="PTHR11533">
    <property type="entry name" value="PROTEASE M1 ZINC METALLOPROTEASE"/>
    <property type="match status" value="1"/>
</dbReference>
<dbReference type="InterPro" id="IPR045357">
    <property type="entry name" value="Aminopeptidase_N-like_N"/>
</dbReference>
<evidence type="ECO:0000313" key="16">
    <source>
        <dbReference type="EMBL" id="KAJ2004274.1"/>
    </source>
</evidence>
<organism evidence="16 17">
    <name type="scientific">Coemansia thaxteri</name>
    <dbReference type="NCBI Taxonomy" id="2663907"/>
    <lineage>
        <taxon>Eukaryota</taxon>
        <taxon>Fungi</taxon>
        <taxon>Fungi incertae sedis</taxon>
        <taxon>Zoopagomycota</taxon>
        <taxon>Kickxellomycotina</taxon>
        <taxon>Kickxellomycetes</taxon>
        <taxon>Kickxellales</taxon>
        <taxon>Kickxellaceae</taxon>
        <taxon>Coemansia</taxon>
    </lineage>
</organism>
<dbReference type="InterPro" id="IPR001930">
    <property type="entry name" value="Peptidase_M1"/>
</dbReference>
<dbReference type="GO" id="GO:0005615">
    <property type="term" value="C:extracellular space"/>
    <property type="evidence" value="ECO:0007669"/>
    <property type="project" value="TreeGrafter"/>
</dbReference>
<feature type="domain" description="Peptidase M1 membrane alanine aminopeptidase" evidence="13">
    <location>
        <begin position="350"/>
        <end position="566"/>
    </location>
</feature>
<dbReference type="GO" id="GO:0042277">
    <property type="term" value="F:peptide binding"/>
    <property type="evidence" value="ECO:0007669"/>
    <property type="project" value="TreeGrafter"/>
</dbReference>
<dbReference type="Proteomes" id="UP001150907">
    <property type="component" value="Unassembled WGS sequence"/>
</dbReference>
<dbReference type="EMBL" id="JANBQF010000164">
    <property type="protein sequence ID" value="KAJ2004274.1"/>
    <property type="molecule type" value="Genomic_DNA"/>
</dbReference>
<dbReference type="GO" id="GO:0043171">
    <property type="term" value="P:peptide catabolic process"/>
    <property type="evidence" value="ECO:0007669"/>
    <property type="project" value="TreeGrafter"/>
</dbReference>
<dbReference type="CDD" id="cd09601">
    <property type="entry name" value="M1_APN-Q_like"/>
    <property type="match status" value="1"/>
</dbReference>
<dbReference type="OrthoDB" id="10031169at2759"/>
<comment type="cofactor">
    <cofactor evidence="9 11">
        <name>Zn(2+)</name>
        <dbReference type="ChEBI" id="CHEBI:29105"/>
    </cofactor>
    <text evidence="9 11">Binds 1 zinc ion per subunit.</text>
</comment>
<dbReference type="FunFam" id="1.10.390.10:FF:000001">
    <property type="entry name" value="Aminopeptidase"/>
    <property type="match status" value="1"/>
</dbReference>
<dbReference type="Pfam" id="PF01433">
    <property type="entry name" value="Peptidase_M1"/>
    <property type="match status" value="1"/>
</dbReference>
<feature type="region of interest" description="Disordered" evidence="12">
    <location>
        <begin position="66"/>
        <end position="99"/>
    </location>
</feature>
<feature type="site" description="Transition state stabilizer" evidence="10">
    <location>
        <position position="507"/>
    </location>
</feature>
<feature type="active site" description="Proton acceptor" evidence="8">
    <location>
        <position position="422"/>
    </location>
</feature>
<evidence type="ECO:0000256" key="10">
    <source>
        <dbReference type="PIRSR" id="PIRSR634016-4"/>
    </source>
</evidence>
<dbReference type="PRINTS" id="PR00756">
    <property type="entry name" value="ALADIPTASE"/>
</dbReference>
<dbReference type="Gene3D" id="2.60.40.1730">
    <property type="entry name" value="tricorn interacting facor f3 domain"/>
    <property type="match status" value="1"/>
</dbReference>
<feature type="region of interest" description="Disordered" evidence="12">
    <location>
        <begin position="1"/>
        <end position="29"/>
    </location>
</feature>
<evidence type="ECO:0000259" key="15">
    <source>
        <dbReference type="Pfam" id="PF17900"/>
    </source>
</evidence>
<dbReference type="GO" id="GO:0008270">
    <property type="term" value="F:zinc ion binding"/>
    <property type="evidence" value="ECO:0007669"/>
    <property type="project" value="UniProtKB-UniRule"/>
</dbReference>
<evidence type="ECO:0000256" key="1">
    <source>
        <dbReference type="ARBA" id="ARBA00010136"/>
    </source>
</evidence>
<sequence>MALKPDTSAAHGSKVTPPVSAPASGVTTPGTQVATKELTTTQLVVPHAACAAQGTNTSYNGGDGGGAGAGAAACDGSSVPENLVDEERSSSSVIVTGAENSSDVDRLPATIRPTHYDIHLGPDLETGKVAGSVAVDAVVDVATDRVVLHAKHVAIARVAVYRQGAQVAVVVGEGAVEYDGELEMATVRLPVELQPGPVQLIIGFEGVLSASMYGLYRSRYRNRAGQASEMLVTQFQAKCARMAFPCWDEPAIKAEFSLAITVPASHTTLSNMPVESATESNGGLKTVRFMRSPRMSTYLLAVVSGELEYVEAQARAGAVISGSAEEGEQRRELVPCRVYTAAADVGKVAFSLATAVRVLERLVLMFDSAYPLPKLDLVAVPELEAGGMENWGLVLFRTVRLFITAQTSLWIRQKAVYVIAHELSHQWFGNLVTMAWWDDLWLNEGFATWIGIHVTDLLYPEWRRWDHFAVEDRQAALSADSLRSSHAVQVPIKGSADIDQVFDSITYYKGCALIRMLSAHVGTDAFMAGVRAYLRAHAYASATTRDLWAALEKASGQAVAALMHSWTTRPGYPVVAVDADFARGTMRLAQSRFLHSGRAAASEDRVVWWVPLGIVGPDGVGTAAVLHERAAAVAIPPGAEWIKLNHASAGLYRVCYSRDALRRLAKAATEEPPPPRGRGLRAADAVGVLGDAVALALSGHVRTSAVLELVAPFAARAEFAVWQTLGLFLETLHATWADRCSAELLERIRGLARSLFAPLAAALGWAHRTGDGPLVERLRATAIARAAWAGDARVIEDANALFARFYAHPQEPKPFHHDFTAAVLEIAVRCGPPANHARVRDMYENSARWRLSEDHRMAALGALACAPSADCLYETLDYALSDRVLPQDLAIVMGFMVSADHRSKHVLWRWFKLNYARVVARLGDASPLLGHVVTTVVGYFSSEDLAADVDAWFRDKCTAAFDRTLPQALEFIRARAAWFDRDCDDVEQWFAGNPGV</sequence>
<dbReference type="Pfam" id="PF17900">
    <property type="entry name" value="Peptidase_M1_N"/>
    <property type="match status" value="1"/>
</dbReference>
<dbReference type="GO" id="GO:0016020">
    <property type="term" value="C:membrane"/>
    <property type="evidence" value="ECO:0007669"/>
    <property type="project" value="TreeGrafter"/>
</dbReference>
<dbReference type="InterPro" id="IPR042097">
    <property type="entry name" value="Aminopeptidase_N-like_N_sf"/>
</dbReference>
<evidence type="ECO:0000256" key="7">
    <source>
        <dbReference type="ARBA" id="ARBA00023049"/>
    </source>
</evidence>
<keyword evidence="3 11" id="KW-0645">Protease</keyword>
<dbReference type="GO" id="GO:0070006">
    <property type="term" value="F:metalloaminopeptidase activity"/>
    <property type="evidence" value="ECO:0007669"/>
    <property type="project" value="TreeGrafter"/>
</dbReference>
<feature type="binding site" evidence="9">
    <location>
        <position position="444"/>
    </location>
    <ligand>
        <name>Zn(2+)</name>
        <dbReference type="ChEBI" id="CHEBI:29105"/>
        <note>catalytic</note>
    </ligand>
</feature>
<dbReference type="AlphaFoldDB" id="A0A9W8BJI5"/>
<proteinExistence type="inferred from homology"/>
<keyword evidence="2 11" id="KW-0031">Aminopeptidase</keyword>
<evidence type="ECO:0000259" key="13">
    <source>
        <dbReference type="Pfam" id="PF01433"/>
    </source>
</evidence>
<comment type="caution">
    <text evidence="16">The sequence shown here is derived from an EMBL/GenBank/DDBJ whole genome shotgun (WGS) entry which is preliminary data.</text>
</comment>
<evidence type="ECO:0000256" key="4">
    <source>
        <dbReference type="ARBA" id="ARBA00022723"/>
    </source>
</evidence>
<evidence type="ECO:0000256" key="11">
    <source>
        <dbReference type="RuleBase" id="RU364040"/>
    </source>
</evidence>
<dbReference type="EC" id="3.4.11.-" evidence="11"/>
<dbReference type="SUPFAM" id="SSF55486">
    <property type="entry name" value="Metalloproteases ('zincins'), catalytic domain"/>
    <property type="match status" value="1"/>
</dbReference>
<feature type="binding site" evidence="9">
    <location>
        <position position="421"/>
    </location>
    <ligand>
        <name>Zn(2+)</name>
        <dbReference type="ChEBI" id="CHEBI:29105"/>
        <note>catalytic</note>
    </ligand>
</feature>
<evidence type="ECO:0000256" key="12">
    <source>
        <dbReference type="SAM" id="MobiDB-lite"/>
    </source>
</evidence>
<evidence type="ECO:0000256" key="9">
    <source>
        <dbReference type="PIRSR" id="PIRSR634016-3"/>
    </source>
</evidence>
<protein>
    <recommendedName>
        <fullName evidence="11">Aminopeptidase</fullName>
        <ecNumber evidence="11">3.4.11.-</ecNumber>
    </recommendedName>
</protein>
<reference evidence="16" key="1">
    <citation type="submission" date="2022-07" db="EMBL/GenBank/DDBJ databases">
        <title>Phylogenomic reconstructions and comparative analyses of Kickxellomycotina fungi.</title>
        <authorList>
            <person name="Reynolds N.K."/>
            <person name="Stajich J.E."/>
            <person name="Barry K."/>
            <person name="Grigoriev I.V."/>
            <person name="Crous P."/>
            <person name="Smith M.E."/>
        </authorList>
    </citation>
    <scope>NUCLEOTIDE SEQUENCE</scope>
    <source>
        <strain evidence="16">IMI 214461</strain>
    </source>
</reference>
<keyword evidence="5 11" id="KW-0378">Hydrolase</keyword>
<dbReference type="InterPro" id="IPR050344">
    <property type="entry name" value="Peptidase_M1_aminopeptidases"/>
</dbReference>
<accession>A0A9W8BJI5</accession>
<feature type="binding site" evidence="9">
    <location>
        <position position="425"/>
    </location>
    <ligand>
        <name>Zn(2+)</name>
        <dbReference type="ChEBI" id="CHEBI:29105"/>
        <note>catalytic</note>
    </ligand>
</feature>
<dbReference type="Gene3D" id="2.60.40.1910">
    <property type="match status" value="1"/>
</dbReference>
<keyword evidence="4 9" id="KW-0479">Metal-binding</keyword>
<feature type="domain" description="ERAP1-like C-terminal" evidence="14">
    <location>
        <begin position="641"/>
        <end position="974"/>
    </location>
</feature>
<evidence type="ECO:0000256" key="2">
    <source>
        <dbReference type="ARBA" id="ARBA00022438"/>
    </source>
</evidence>
<dbReference type="Gene3D" id="1.10.390.10">
    <property type="entry name" value="Neutral Protease Domain 2"/>
    <property type="match status" value="1"/>
</dbReference>
<gene>
    <name evidence="16" type="primary">APE2</name>
    <name evidence="16" type="ORF">H4R26_002609</name>
</gene>
<dbReference type="GO" id="GO:0006508">
    <property type="term" value="P:proteolysis"/>
    <property type="evidence" value="ECO:0007669"/>
    <property type="project" value="UniProtKB-KW"/>
</dbReference>
<keyword evidence="17" id="KW-1185">Reference proteome</keyword>
<evidence type="ECO:0000256" key="8">
    <source>
        <dbReference type="PIRSR" id="PIRSR634016-1"/>
    </source>
</evidence>
<feature type="domain" description="Aminopeptidase N-like N-terminal" evidence="15">
    <location>
        <begin position="113"/>
        <end position="299"/>
    </location>
</feature>
<dbReference type="GO" id="GO:0005737">
    <property type="term" value="C:cytoplasm"/>
    <property type="evidence" value="ECO:0007669"/>
    <property type="project" value="TreeGrafter"/>
</dbReference>
<keyword evidence="7 11" id="KW-0482">Metalloprotease</keyword>
<evidence type="ECO:0000256" key="3">
    <source>
        <dbReference type="ARBA" id="ARBA00022670"/>
    </source>
</evidence>
<dbReference type="InterPro" id="IPR034016">
    <property type="entry name" value="M1_APN-typ"/>
</dbReference>
<dbReference type="InterPro" id="IPR024571">
    <property type="entry name" value="ERAP1-like_C_dom"/>
</dbReference>
<dbReference type="SUPFAM" id="SSF63737">
    <property type="entry name" value="Leukotriene A4 hydrolase N-terminal domain"/>
    <property type="match status" value="1"/>
</dbReference>
<dbReference type="Gene3D" id="1.25.50.20">
    <property type="match status" value="1"/>
</dbReference>
<dbReference type="Pfam" id="PF11838">
    <property type="entry name" value="ERAP1_C"/>
    <property type="match status" value="1"/>
</dbReference>
<dbReference type="PANTHER" id="PTHR11533:SF174">
    <property type="entry name" value="PUROMYCIN-SENSITIVE AMINOPEPTIDASE-RELATED"/>
    <property type="match status" value="1"/>
</dbReference>
<evidence type="ECO:0000259" key="14">
    <source>
        <dbReference type="Pfam" id="PF11838"/>
    </source>
</evidence>
<feature type="compositionally biased region" description="Polar residues" evidence="12">
    <location>
        <begin position="90"/>
        <end position="99"/>
    </location>
</feature>
<comment type="similarity">
    <text evidence="1 11">Belongs to the peptidase M1 family.</text>
</comment>
<evidence type="ECO:0000313" key="17">
    <source>
        <dbReference type="Proteomes" id="UP001150907"/>
    </source>
</evidence>